<evidence type="ECO:0000313" key="5">
    <source>
        <dbReference type="EMBL" id="KAK9680246.1"/>
    </source>
</evidence>
<dbReference type="Gene3D" id="1.10.1200.10">
    <property type="entry name" value="ACP-like"/>
    <property type="match status" value="1"/>
</dbReference>
<dbReference type="EMBL" id="JASJQH010009276">
    <property type="protein sequence ID" value="KAK9680246.1"/>
    <property type="molecule type" value="Genomic_DNA"/>
</dbReference>
<gene>
    <name evidence="5" type="ORF">K7432_015998</name>
</gene>
<dbReference type="InterPro" id="IPR006162">
    <property type="entry name" value="Ppantetheine_attach_site"/>
</dbReference>
<dbReference type="Pfam" id="PF00550">
    <property type="entry name" value="PP-binding"/>
    <property type="match status" value="1"/>
</dbReference>
<protein>
    <recommendedName>
        <fullName evidence="4">Carrier domain-containing protein</fullName>
    </recommendedName>
</protein>
<dbReference type="InterPro" id="IPR009081">
    <property type="entry name" value="PP-bd_ACP"/>
</dbReference>
<dbReference type="Proteomes" id="UP001479436">
    <property type="component" value="Unassembled WGS sequence"/>
</dbReference>
<comment type="caution">
    <text evidence="5">The sequence shown here is derived from an EMBL/GenBank/DDBJ whole genome shotgun (WGS) entry which is preliminary data.</text>
</comment>
<keyword evidence="1" id="KW-0596">Phosphopantetheine</keyword>
<dbReference type="InterPro" id="IPR023213">
    <property type="entry name" value="CAT-like_dom_sf"/>
</dbReference>
<dbReference type="Gene3D" id="3.30.300.30">
    <property type="match status" value="1"/>
</dbReference>
<evidence type="ECO:0000313" key="6">
    <source>
        <dbReference type="Proteomes" id="UP001479436"/>
    </source>
</evidence>
<dbReference type="Pfam" id="PF00668">
    <property type="entry name" value="Condensation"/>
    <property type="match status" value="1"/>
</dbReference>
<dbReference type="SUPFAM" id="SSF52777">
    <property type="entry name" value="CoA-dependent acyltransferases"/>
    <property type="match status" value="1"/>
</dbReference>
<evidence type="ECO:0000256" key="3">
    <source>
        <dbReference type="ARBA" id="ARBA00022598"/>
    </source>
</evidence>
<dbReference type="InterPro" id="IPR036736">
    <property type="entry name" value="ACP-like_sf"/>
</dbReference>
<name>A0ABR2VMF4_9FUNG</name>
<dbReference type="Gene3D" id="3.30.559.10">
    <property type="entry name" value="Chloramphenicol acetyltransferase-like domain"/>
    <property type="match status" value="1"/>
</dbReference>
<dbReference type="PROSITE" id="PS00012">
    <property type="entry name" value="PHOSPHOPANTETHEINE"/>
    <property type="match status" value="1"/>
</dbReference>
<dbReference type="SUPFAM" id="SSF56801">
    <property type="entry name" value="Acetyl-CoA synthetase-like"/>
    <property type="match status" value="1"/>
</dbReference>
<dbReference type="InterPro" id="IPR045851">
    <property type="entry name" value="AMP-bd_C_sf"/>
</dbReference>
<organism evidence="5 6">
    <name type="scientific">Basidiobolus ranarum</name>
    <dbReference type="NCBI Taxonomy" id="34480"/>
    <lineage>
        <taxon>Eukaryota</taxon>
        <taxon>Fungi</taxon>
        <taxon>Fungi incertae sedis</taxon>
        <taxon>Zoopagomycota</taxon>
        <taxon>Entomophthoromycotina</taxon>
        <taxon>Basidiobolomycetes</taxon>
        <taxon>Basidiobolales</taxon>
        <taxon>Basidiobolaceae</taxon>
        <taxon>Basidiobolus</taxon>
    </lineage>
</organism>
<proteinExistence type="predicted"/>
<keyword evidence="3" id="KW-0436">Ligase</keyword>
<keyword evidence="2" id="KW-0597">Phosphoprotein</keyword>
<dbReference type="PANTHER" id="PTHR45527:SF1">
    <property type="entry name" value="FATTY ACID SYNTHASE"/>
    <property type="match status" value="1"/>
</dbReference>
<reference evidence="5 6" key="1">
    <citation type="submission" date="2023-04" db="EMBL/GenBank/DDBJ databases">
        <title>Genome of Basidiobolus ranarum AG-B5.</title>
        <authorList>
            <person name="Stajich J.E."/>
            <person name="Carter-House D."/>
            <person name="Gryganskyi A."/>
        </authorList>
    </citation>
    <scope>NUCLEOTIDE SEQUENCE [LARGE SCALE GENOMIC DNA]</scope>
    <source>
        <strain evidence="5 6">AG-B5</strain>
    </source>
</reference>
<dbReference type="PANTHER" id="PTHR45527">
    <property type="entry name" value="NONRIBOSOMAL PEPTIDE SYNTHETASE"/>
    <property type="match status" value="1"/>
</dbReference>
<evidence type="ECO:0000256" key="2">
    <source>
        <dbReference type="ARBA" id="ARBA00022553"/>
    </source>
</evidence>
<sequence length="363" mass="40188">MTPTAFVRLDELPLTANGKLDRRALPKPDADSLVSQKYEEPVGEIENALASIWEELLSIARVGRHDNFFMLGGHSLLAVQLIERLRCIGLGLSVRALFETPTLSVLAQSLNQDHVAVAAAAEAPINLIKPDTTEITPEMLPLIDLTQDDIDHIVNQVEGGVSNIQDIYALTPLQDGMLFHHIMAAKGDPYLIFGIMAFSDQDILDRYLNAVQKVVDRHDILRTGIMWEGLSTPAQIVLHQATLSVTELSLDPVDGPIIEQLTKRVDPREYRIDLTQAPLTRFVIAPDVDGRWIVAHLLHHTIGDHSAVDEMNYEIEAFLGGRGELLSAPSSFRNLIAQTRAGHSVQAHERFFSKMLADIETPT</sequence>
<keyword evidence="6" id="KW-1185">Reference proteome</keyword>
<dbReference type="InterPro" id="IPR001242">
    <property type="entry name" value="Condensation_dom"/>
</dbReference>
<dbReference type="PROSITE" id="PS50075">
    <property type="entry name" value="CARRIER"/>
    <property type="match status" value="1"/>
</dbReference>
<evidence type="ECO:0000256" key="1">
    <source>
        <dbReference type="ARBA" id="ARBA00022450"/>
    </source>
</evidence>
<accession>A0ABR2VMF4</accession>
<feature type="domain" description="Carrier" evidence="4">
    <location>
        <begin position="40"/>
        <end position="114"/>
    </location>
</feature>
<evidence type="ECO:0000259" key="4">
    <source>
        <dbReference type="PROSITE" id="PS50075"/>
    </source>
</evidence>
<dbReference type="SUPFAM" id="SSF47336">
    <property type="entry name" value="ACP-like"/>
    <property type="match status" value="1"/>
</dbReference>